<dbReference type="Pfam" id="PF11759">
    <property type="entry name" value="KRTAP"/>
    <property type="match status" value="1"/>
</dbReference>
<evidence type="ECO:0000256" key="3">
    <source>
        <dbReference type="ARBA" id="ARBA00022737"/>
    </source>
</evidence>
<comment type="subunit">
    <text evidence="2">Interacts with hair keratins.</text>
</comment>
<reference evidence="7" key="1">
    <citation type="submission" date="2025-08" db="UniProtKB">
        <authorList>
            <consortium name="RefSeq"/>
        </authorList>
    </citation>
    <scope>IDENTIFICATION</scope>
    <source>
        <tissue evidence="7">Blood</tissue>
    </source>
</reference>
<sequence length="73" mass="7798">MSHYSDYYRGLGYGFGGSSELGHGYGCGCGSFHRLGSSFGSGCGSFHRLGSGGFGYRCHRPSFYGGYGFSSFY</sequence>
<dbReference type="Proteomes" id="UP001652662">
    <property type="component" value="Chromosome 27"/>
</dbReference>
<comment type="similarity">
    <text evidence="5">Belongs to the KRTAP type 19 family.</text>
</comment>
<protein>
    <submittedName>
        <fullName evidence="7">Keratin-associated protein 19-3-like</fullName>
    </submittedName>
</protein>
<evidence type="ECO:0000256" key="1">
    <source>
        <dbReference type="ARBA" id="ARBA00003327"/>
    </source>
</evidence>
<proteinExistence type="inferred from homology"/>
<dbReference type="InterPro" id="IPR051528">
    <property type="entry name" value="KRTAP_type_19"/>
</dbReference>
<accession>A0ABM4MLA5</accession>
<evidence type="ECO:0000313" key="6">
    <source>
        <dbReference type="Proteomes" id="UP001652662"/>
    </source>
</evidence>
<dbReference type="InterPro" id="IPR021743">
    <property type="entry name" value="KRTAP_type8/19/20/21/22"/>
</dbReference>
<keyword evidence="3" id="KW-0677">Repeat</keyword>
<keyword evidence="4" id="KW-0416">Keratin</keyword>
<evidence type="ECO:0000256" key="2">
    <source>
        <dbReference type="ARBA" id="ARBA00011662"/>
    </source>
</evidence>
<dbReference type="GeneID" id="139079857"/>
<dbReference type="PANTHER" id="PTHR38140">
    <property type="entry name" value="KERATIN-ASSOCIATED PROTEIN 19-3-RELATED"/>
    <property type="match status" value="1"/>
</dbReference>
<name>A0ABM4MLA5_EQUPR</name>
<comment type="function">
    <text evidence="1">In the hair cortex, hair keratin intermediate filaments are embedded in an interfilamentous matrix, consisting of hair keratin-associated proteins (KRTAP), which are essential for the formation of a rigid and resistant hair shaft through their extensive disulfide bond cross-linking with abundant cysteine residues of hair keratins. The matrix proteins include the high-sulfur and high-glycine-tyrosine keratins.</text>
</comment>
<evidence type="ECO:0000256" key="4">
    <source>
        <dbReference type="ARBA" id="ARBA00022744"/>
    </source>
</evidence>
<dbReference type="RefSeq" id="XP_070453475.1">
    <property type="nucleotide sequence ID" value="XM_070597374.1"/>
</dbReference>
<evidence type="ECO:0000313" key="7">
    <source>
        <dbReference type="RefSeq" id="XP_070453475.1"/>
    </source>
</evidence>
<organism evidence="6 7">
    <name type="scientific">Equus przewalskii</name>
    <name type="common">Przewalski's horse</name>
    <name type="synonym">Equus caballus przewalskii</name>
    <dbReference type="NCBI Taxonomy" id="9798"/>
    <lineage>
        <taxon>Eukaryota</taxon>
        <taxon>Metazoa</taxon>
        <taxon>Chordata</taxon>
        <taxon>Craniata</taxon>
        <taxon>Vertebrata</taxon>
        <taxon>Euteleostomi</taxon>
        <taxon>Mammalia</taxon>
        <taxon>Eutheria</taxon>
        <taxon>Laurasiatheria</taxon>
        <taxon>Perissodactyla</taxon>
        <taxon>Equidae</taxon>
        <taxon>Equus</taxon>
    </lineage>
</organism>
<evidence type="ECO:0000256" key="5">
    <source>
        <dbReference type="ARBA" id="ARBA00038294"/>
    </source>
</evidence>
<keyword evidence="6" id="KW-1185">Reference proteome</keyword>
<dbReference type="PANTHER" id="PTHR38140:SF5">
    <property type="entry name" value="KERATIN-ASSOCIATED PROTEIN 19-4-RELATED"/>
    <property type="match status" value="1"/>
</dbReference>
<gene>
    <name evidence="7" type="primary">LOC139079857</name>
</gene>